<dbReference type="InterPro" id="IPR005139">
    <property type="entry name" value="PCRF"/>
</dbReference>
<evidence type="ECO:0000259" key="1">
    <source>
        <dbReference type="Pfam" id="PF03462"/>
    </source>
</evidence>
<reference evidence="2 3" key="1">
    <citation type="journal article" date="2024" name="BMC Genomics">
        <title>De novo assembly and annotation of Popillia japonica's genome with initial clues to its potential as an invasive pest.</title>
        <authorList>
            <person name="Cucini C."/>
            <person name="Boschi S."/>
            <person name="Funari R."/>
            <person name="Cardaioli E."/>
            <person name="Iannotti N."/>
            <person name="Marturano G."/>
            <person name="Paoli F."/>
            <person name="Bruttini M."/>
            <person name="Carapelli A."/>
            <person name="Frati F."/>
            <person name="Nardi F."/>
        </authorList>
    </citation>
    <scope>NUCLEOTIDE SEQUENCE [LARGE SCALE GENOMIC DNA]</scope>
    <source>
        <strain evidence="2">DMR45628</strain>
    </source>
</reference>
<feature type="domain" description="Peptide chain release factor" evidence="1">
    <location>
        <begin position="3"/>
        <end position="61"/>
    </location>
</feature>
<dbReference type="Pfam" id="PF03462">
    <property type="entry name" value="PCRF"/>
    <property type="match status" value="1"/>
</dbReference>
<dbReference type="SUPFAM" id="SSF75620">
    <property type="entry name" value="Release factor"/>
    <property type="match status" value="1"/>
</dbReference>
<organism evidence="2 3">
    <name type="scientific">Popillia japonica</name>
    <name type="common">Japanese beetle</name>
    <dbReference type="NCBI Taxonomy" id="7064"/>
    <lineage>
        <taxon>Eukaryota</taxon>
        <taxon>Metazoa</taxon>
        <taxon>Ecdysozoa</taxon>
        <taxon>Arthropoda</taxon>
        <taxon>Hexapoda</taxon>
        <taxon>Insecta</taxon>
        <taxon>Pterygota</taxon>
        <taxon>Neoptera</taxon>
        <taxon>Endopterygota</taxon>
        <taxon>Coleoptera</taxon>
        <taxon>Polyphaga</taxon>
        <taxon>Scarabaeiformia</taxon>
        <taxon>Scarabaeidae</taxon>
        <taxon>Rutelinae</taxon>
        <taxon>Popillia</taxon>
    </lineage>
</organism>
<sequence>MLTNLHELLNDEDKEMQKIAEDEKKCFVDKINVIDEQLEEALLNIGSNDDHNAVILEINAGNTKVGIMNSQNI</sequence>
<gene>
    <name evidence="2" type="ORF">QE152_g3774</name>
</gene>
<dbReference type="AlphaFoldDB" id="A0AAW1N2R1"/>
<evidence type="ECO:0000313" key="3">
    <source>
        <dbReference type="Proteomes" id="UP001458880"/>
    </source>
</evidence>
<accession>A0AAW1N2R1</accession>
<evidence type="ECO:0000313" key="2">
    <source>
        <dbReference type="EMBL" id="KAK9752966.1"/>
    </source>
</evidence>
<dbReference type="GO" id="GO:0006415">
    <property type="term" value="P:translational termination"/>
    <property type="evidence" value="ECO:0007669"/>
    <property type="project" value="InterPro"/>
</dbReference>
<keyword evidence="3" id="KW-1185">Reference proteome</keyword>
<proteinExistence type="predicted"/>
<name>A0AAW1N2R1_POPJA</name>
<protein>
    <submittedName>
        <fullName evidence="2">PCRF domain</fullName>
    </submittedName>
</protein>
<comment type="caution">
    <text evidence="2">The sequence shown here is derived from an EMBL/GenBank/DDBJ whole genome shotgun (WGS) entry which is preliminary data.</text>
</comment>
<dbReference type="Proteomes" id="UP001458880">
    <property type="component" value="Unassembled WGS sequence"/>
</dbReference>
<dbReference type="EMBL" id="JASPKY010000016">
    <property type="protein sequence ID" value="KAK9752966.1"/>
    <property type="molecule type" value="Genomic_DNA"/>
</dbReference>
<dbReference type="InterPro" id="IPR045853">
    <property type="entry name" value="Pep_chain_release_fac_I_sf"/>
</dbReference>